<reference evidence="1" key="1">
    <citation type="journal article" date="2019" name="MBio">
        <title>Virus Genomes from Deep Sea Sediments Expand the Ocean Megavirome and Support Independent Origins of Viral Gigantism.</title>
        <authorList>
            <person name="Backstrom D."/>
            <person name="Yutin N."/>
            <person name="Jorgensen S.L."/>
            <person name="Dharamshi J."/>
            <person name="Homa F."/>
            <person name="Zaremba-Niedwiedzka K."/>
            <person name="Spang A."/>
            <person name="Wolf Y.I."/>
            <person name="Koonin E.V."/>
            <person name="Ettema T.J."/>
        </authorList>
    </citation>
    <scope>NUCLEOTIDE SEQUENCE</scope>
</reference>
<accession>A0A481YR61</accession>
<sequence length="117" mass="13016">MRIVPHTNKIRGNNYTKVADCSFDLNDYSGELRRVKVLSYLDSGATSYDIEVFDRDNNVQLVETNFTNTSGEVQEQATGVISSPPSSKTVLEVNVKKTGGNGSHYARISEIVFYFAE</sequence>
<name>A0A481YR61_9VIRU</name>
<evidence type="ECO:0000313" key="1">
    <source>
        <dbReference type="EMBL" id="QBK85692.1"/>
    </source>
</evidence>
<dbReference type="EMBL" id="MK500327">
    <property type="protein sequence ID" value="QBK85692.1"/>
    <property type="molecule type" value="Genomic_DNA"/>
</dbReference>
<organism evidence="1">
    <name type="scientific">Marseillevirus LCMAC101</name>
    <dbReference type="NCBI Taxonomy" id="2506602"/>
    <lineage>
        <taxon>Viruses</taxon>
        <taxon>Varidnaviria</taxon>
        <taxon>Bamfordvirae</taxon>
        <taxon>Nucleocytoviricota</taxon>
        <taxon>Megaviricetes</taxon>
        <taxon>Pimascovirales</taxon>
        <taxon>Pimascovirales incertae sedis</taxon>
        <taxon>Marseilleviridae</taxon>
    </lineage>
</organism>
<proteinExistence type="predicted"/>
<protein>
    <submittedName>
        <fullName evidence="1">Uncharacterized protein</fullName>
    </submittedName>
</protein>
<gene>
    <name evidence="1" type="ORF">LCMAC101_02870</name>
</gene>